<dbReference type="NCBIfam" id="TIGR04390">
    <property type="entry name" value="OMP_YaiO_dom"/>
    <property type="match status" value="1"/>
</dbReference>
<dbReference type="SMART" id="SM00028">
    <property type="entry name" value="TPR"/>
    <property type="match status" value="3"/>
</dbReference>
<evidence type="ECO:0000313" key="3">
    <source>
        <dbReference type="Proteomes" id="UP001597112"/>
    </source>
</evidence>
<dbReference type="Pfam" id="PF14559">
    <property type="entry name" value="TPR_19"/>
    <property type="match status" value="1"/>
</dbReference>
<dbReference type="RefSeq" id="WP_377581055.1">
    <property type="nucleotide sequence ID" value="NZ_JBHTKA010000007.1"/>
</dbReference>
<proteinExistence type="predicted"/>
<organism evidence="2 3">
    <name type="scientific">Ohtaekwangia kribbensis</name>
    <dbReference type="NCBI Taxonomy" id="688913"/>
    <lineage>
        <taxon>Bacteria</taxon>
        <taxon>Pseudomonadati</taxon>
        <taxon>Bacteroidota</taxon>
        <taxon>Cytophagia</taxon>
        <taxon>Cytophagales</taxon>
        <taxon>Fulvivirgaceae</taxon>
        <taxon>Ohtaekwangia</taxon>
    </lineage>
</organism>
<sequence length="423" mass="48026">MTSLLRHYSIAFLLITSILTTVHGQDWKTLGVDELFQRARETAFAGKREEARAMLLTILERNPDYTDVRIFLARTYAWDGMRAQARKELQTVLAHSPQHEDALNALVDVEMWDDQFAYGLTVVNMALSYYPNSEDLLYKKASILNSLNRPDEAAVVLNQLLTINPSHEKGIALLDELRKARMKYTAGVSYDLDLFSRTFSPAHSLAAQLARANQWGSSIIRLNYAHRFSSNGFQPEIDLYPRIADGIYAYLNYGYSESDLFPQHRIGAEVFSKLPASLEASAGIRYLYFGSTSKVTIYTGSLGWYYKSYWFSLRPYITPGEPGTSFSTNLTVRRYFKDADNYIGLTGGYGFSPDDRRIQSAAGLSTDGIYILKSQRLGVAWQKTFKRNFILNTSLGAVHQELSFDQGQYVWITNIVVGIRKRF</sequence>
<name>A0ABW3K5U5_9BACT</name>
<dbReference type="InterPro" id="IPR030887">
    <property type="entry name" value="Beta-barrel_YaiO"/>
</dbReference>
<keyword evidence="3" id="KW-1185">Reference proteome</keyword>
<evidence type="ECO:0000313" key="2">
    <source>
        <dbReference type="EMBL" id="MFD1001378.1"/>
    </source>
</evidence>
<dbReference type="Gene3D" id="1.25.40.10">
    <property type="entry name" value="Tetratricopeptide repeat domain"/>
    <property type="match status" value="1"/>
</dbReference>
<comment type="caution">
    <text evidence="2">The sequence shown here is derived from an EMBL/GenBank/DDBJ whole genome shotgun (WGS) entry which is preliminary data.</text>
</comment>
<accession>A0ABW3K5U5</accession>
<gene>
    <name evidence="2" type="ORF">ACFQ21_18770</name>
</gene>
<dbReference type="SUPFAM" id="SSF48452">
    <property type="entry name" value="TPR-like"/>
    <property type="match status" value="1"/>
</dbReference>
<evidence type="ECO:0000259" key="1">
    <source>
        <dbReference type="Pfam" id="PF19413"/>
    </source>
</evidence>
<dbReference type="EMBL" id="JBHTKA010000007">
    <property type="protein sequence ID" value="MFD1001378.1"/>
    <property type="molecule type" value="Genomic_DNA"/>
</dbReference>
<dbReference type="Pfam" id="PF19413">
    <property type="entry name" value="YaiO"/>
    <property type="match status" value="1"/>
</dbReference>
<feature type="domain" description="YaiO beta-barrel" evidence="1">
    <location>
        <begin position="185"/>
        <end position="355"/>
    </location>
</feature>
<reference evidence="3" key="1">
    <citation type="journal article" date="2019" name="Int. J. Syst. Evol. Microbiol.">
        <title>The Global Catalogue of Microorganisms (GCM) 10K type strain sequencing project: providing services to taxonomists for standard genome sequencing and annotation.</title>
        <authorList>
            <consortium name="The Broad Institute Genomics Platform"/>
            <consortium name="The Broad Institute Genome Sequencing Center for Infectious Disease"/>
            <person name="Wu L."/>
            <person name="Ma J."/>
        </authorList>
    </citation>
    <scope>NUCLEOTIDE SEQUENCE [LARGE SCALE GENOMIC DNA]</scope>
    <source>
        <strain evidence="3">CCUG 58938</strain>
    </source>
</reference>
<dbReference type="InterPro" id="IPR019734">
    <property type="entry name" value="TPR_rpt"/>
</dbReference>
<protein>
    <submittedName>
        <fullName evidence="2">YaiO family outer membrane beta-barrel protein</fullName>
    </submittedName>
</protein>
<dbReference type="Proteomes" id="UP001597112">
    <property type="component" value="Unassembled WGS sequence"/>
</dbReference>
<dbReference type="InterPro" id="IPR011990">
    <property type="entry name" value="TPR-like_helical_dom_sf"/>
</dbReference>